<dbReference type="AlphaFoldDB" id="A0A0G4G460"/>
<evidence type="ECO:0000313" key="2">
    <source>
        <dbReference type="EMBL" id="CEM23221.1"/>
    </source>
</evidence>
<feature type="transmembrane region" description="Helical" evidence="1">
    <location>
        <begin position="45"/>
        <end position="64"/>
    </location>
</feature>
<evidence type="ECO:0000313" key="3">
    <source>
        <dbReference type="Proteomes" id="UP000041254"/>
    </source>
</evidence>
<proteinExistence type="predicted"/>
<dbReference type="VEuPathDB" id="CryptoDB:Vbra_17021"/>
<accession>A0A0G4G460</accession>
<dbReference type="EMBL" id="CDMY01000562">
    <property type="protein sequence ID" value="CEM23221.1"/>
    <property type="molecule type" value="Genomic_DNA"/>
</dbReference>
<gene>
    <name evidence="2" type="ORF">Vbra_17021</name>
</gene>
<name>A0A0G4G460_VITBC</name>
<organism evidence="2 3">
    <name type="scientific">Vitrella brassicaformis (strain CCMP3155)</name>
    <dbReference type="NCBI Taxonomy" id="1169540"/>
    <lineage>
        <taxon>Eukaryota</taxon>
        <taxon>Sar</taxon>
        <taxon>Alveolata</taxon>
        <taxon>Colpodellida</taxon>
        <taxon>Vitrellaceae</taxon>
        <taxon>Vitrella</taxon>
    </lineage>
</organism>
<keyword evidence="1" id="KW-1133">Transmembrane helix</keyword>
<keyword evidence="3" id="KW-1185">Reference proteome</keyword>
<keyword evidence="1" id="KW-0812">Transmembrane</keyword>
<evidence type="ECO:0000256" key="1">
    <source>
        <dbReference type="SAM" id="Phobius"/>
    </source>
</evidence>
<dbReference type="Proteomes" id="UP000041254">
    <property type="component" value="Unassembled WGS sequence"/>
</dbReference>
<protein>
    <submittedName>
        <fullName evidence="2">Uncharacterized protein</fullName>
    </submittedName>
</protein>
<keyword evidence="1" id="KW-0472">Membrane</keyword>
<sequence>MAKWLEEGLEGMKAALDQAQWMGRLSSDGHPSPLKQAYLNLREEVPYLDVGCVVALLLLLYLLWRLMLNAYKQRQPMVINMCSAEEYERLGREYTMRQVAQLMKSKEYQEHMARRGTDPAGFNWQKRAASGGAYVE</sequence>
<dbReference type="InParanoid" id="A0A0G4G460"/>
<reference evidence="2 3" key="1">
    <citation type="submission" date="2014-11" db="EMBL/GenBank/DDBJ databases">
        <authorList>
            <person name="Zhu J."/>
            <person name="Qi W."/>
            <person name="Song R."/>
        </authorList>
    </citation>
    <scope>NUCLEOTIDE SEQUENCE [LARGE SCALE GENOMIC DNA]</scope>
</reference>